<dbReference type="Gene3D" id="3.40.50.300">
    <property type="entry name" value="P-loop containing nucleotide triphosphate hydrolases"/>
    <property type="match status" value="1"/>
</dbReference>
<dbReference type="InterPro" id="IPR027417">
    <property type="entry name" value="P-loop_NTPase"/>
</dbReference>
<evidence type="ECO:0000313" key="2">
    <source>
        <dbReference type="EnsemblMetazoa" id="CLYHEMP013598.8"/>
    </source>
</evidence>
<evidence type="ECO:0000313" key="3">
    <source>
        <dbReference type="Proteomes" id="UP000594262"/>
    </source>
</evidence>
<evidence type="ECO:0000259" key="1">
    <source>
        <dbReference type="Pfam" id="PF18738"/>
    </source>
</evidence>
<reference evidence="2" key="1">
    <citation type="submission" date="2021-01" db="UniProtKB">
        <authorList>
            <consortium name="EnsemblMetazoa"/>
        </authorList>
    </citation>
    <scope>IDENTIFICATION</scope>
</reference>
<dbReference type="Proteomes" id="UP000594262">
    <property type="component" value="Unplaced"/>
</dbReference>
<accession>A0A7M5WV34</accession>
<organism evidence="2 3">
    <name type="scientific">Clytia hemisphaerica</name>
    <dbReference type="NCBI Taxonomy" id="252671"/>
    <lineage>
        <taxon>Eukaryota</taxon>
        <taxon>Metazoa</taxon>
        <taxon>Cnidaria</taxon>
        <taxon>Hydrozoa</taxon>
        <taxon>Hydroidolina</taxon>
        <taxon>Leptothecata</taxon>
        <taxon>Obeliida</taxon>
        <taxon>Clytiidae</taxon>
        <taxon>Clytia</taxon>
    </lineage>
</organism>
<dbReference type="OrthoDB" id="8123811at2759"/>
<dbReference type="SUPFAM" id="SSF52540">
    <property type="entry name" value="P-loop containing nucleoside triphosphate hydrolases"/>
    <property type="match status" value="1"/>
</dbReference>
<dbReference type="AlphaFoldDB" id="A0A7M5WV34"/>
<name>A0A7M5WV34_9CNID</name>
<dbReference type="PANTHER" id="PTHR35205">
    <property type="entry name" value="NB-ARC AND TPR DOMAIN PROTEIN"/>
    <property type="match status" value="1"/>
</dbReference>
<sequence length="1023" mass="118840">MSTPLYILQSEYWVRINLALEYCIKEVLIDVLHNVHNDTSYTGLPTCPKQLYQIFVQCKQNKKHELNKVLKKEQWEILCPQNGSTNPEDWDITLLIAVLRSVVGLQPAGGWKIKSLQPNDQSIGAFLFLIRNLRNELMHGSINAVSNLQAFKQLRSRMENILLGLKYKNMQMFYDLESCPLDKHVLVISRMVTNLDQEVDLLRNEASDNSNAIKNIEQTNQWIKTYLKQLSSAKADKTDVEDLAKSMNMKADKDEIDELSTVMDSKLTLKADKFQIDDLSNKVDQLSMETKSIKGKALDTTKTHWNLPEPVSIFFGRENLIESIHLKLQQNQAIALSEMGGVGKTQTAAKFPQIHKDEYQKIFWISAVSLKKSLNEILCAFGCKQLILDEPSMETLAFIFLSKICEGSKGSLVVLDDVTDVTKDVTLFIRIVKEKISLLLTSQLRDWEDYGLIQIAVPCFHEQESIGFLQNELTTASHQEISILANRLQSLPLALHQAICYIKKHKVPLHRYIEQFEACRESVLGIKITSFTEYDKTLLTVWDMAFAKIRVESNNALLILGMMAFMDNRKINKKTFSYFDKVDEFELNEIINLLCQYSLVNEWKDCLEIHNLVQKVIRYRIEQKQFVEDESPLTLLESVLLKIEGSVEDLVINADQEDLWYIHVFRLIMSGALKTIINFDVSLLLNIAIGRLEMENLYQISELLSRVLLKQYRLFRDVETFHTLLLVHHRFINASIHLGLLNLNEIFAFEEEFSSELEENHVEVYWWKLQQAQAYNIRGRVSLCKDIVQNLFNELVKKKGFDDVKLRLASFLSVRDIEVLFNSVDTDNLSDADFLVYYDAKCSLYVKNGCFDLAEQVLKDWKEHIHRKQFSRMLHFNFTKRNCFLLYKKGNYNEALLACDELKRDSVFTDADVFIWEALILIKLGKFNDAELLLDDFNQCNNAFIIRITSYLKFRKHDFEAVENLLTNVEDEDLSKILFFVKEYAKLHRQFENNKSREMVEQCLQMKKIVNELFQVELDSIDL</sequence>
<dbReference type="InterPro" id="IPR041249">
    <property type="entry name" value="HEPN_DZIP3"/>
</dbReference>
<keyword evidence="3" id="KW-1185">Reference proteome</keyword>
<dbReference type="Pfam" id="PF18738">
    <property type="entry name" value="HEPN_DZIP3"/>
    <property type="match status" value="1"/>
</dbReference>
<dbReference type="EnsemblMetazoa" id="CLYHEMT013598.8">
    <property type="protein sequence ID" value="CLYHEMP013598.8"/>
    <property type="gene ID" value="CLYHEMG013598"/>
</dbReference>
<feature type="domain" description="DZIP3-like HEPN" evidence="1">
    <location>
        <begin position="55"/>
        <end position="182"/>
    </location>
</feature>
<proteinExistence type="predicted"/>
<dbReference type="PANTHER" id="PTHR35205:SF1">
    <property type="entry name" value="ZU5 DOMAIN-CONTAINING PROTEIN"/>
    <property type="match status" value="1"/>
</dbReference>
<protein>
    <recommendedName>
        <fullName evidence="1">DZIP3-like HEPN domain-containing protein</fullName>
    </recommendedName>
</protein>